<name>A6II49_RAT</name>
<gene>
    <name evidence="1" type="ORF">rCG_41531</name>
</gene>
<dbReference type="EMBL" id="CH473961">
    <property type="protein sequence ID" value="EDM01347.1"/>
    <property type="molecule type" value="Genomic_DNA"/>
</dbReference>
<protein>
    <submittedName>
        <fullName evidence="1">RCG41531</fullName>
    </submittedName>
</protein>
<accession>A6II49</accession>
<evidence type="ECO:0000313" key="1">
    <source>
        <dbReference type="EMBL" id="EDM01347.1"/>
    </source>
</evidence>
<evidence type="ECO:0000313" key="2">
    <source>
        <dbReference type="Proteomes" id="UP000234681"/>
    </source>
</evidence>
<sequence>MDFSLLEQMCTRFPTVRGMLDLILRLVPSWL</sequence>
<organism evidence="1 2">
    <name type="scientific">Rattus norvegicus</name>
    <name type="common">Rat</name>
    <dbReference type="NCBI Taxonomy" id="10116"/>
    <lineage>
        <taxon>Eukaryota</taxon>
        <taxon>Metazoa</taxon>
        <taxon>Chordata</taxon>
        <taxon>Craniata</taxon>
        <taxon>Vertebrata</taxon>
        <taxon>Euteleostomi</taxon>
        <taxon>Mammalia</taxon>
        <taxon>Eutheria</taxon>
        <taxon>Euarchontoglires</taxon>
        <taxon>Glires</taxon>
        <taxon>Rodentia</taxon>
        <taxon>Myomorpha</taxon>
        <taxon>Muroidea</taxon>
        <taxon>Muridae</taxon>
        <taxon>Murinae</taxon>
        <taxon>Rattus</taxon>
    </lineage>
</organism>
<dbReference type="AlphaFoldDB" id="A6II49"/>
<reference evidence="2" key="1">
    <citation type="submission" date="2005-09" db="EMBL/GenBank/DDBJ databases">
        <authorList>
            <person name="Mural R.J."/>
            <person name="Li P.W."/>
            <person name="Adams M.D."/>
            <person name="Amanatides P.G."/>
            <person name="Baden-Tillson H."/>
            <person name="Barnstead M."/>
            <person name="Chin S.H."/>
            <person name="Dew I."/>
            <person name="Evans C.A."/>
            <person name="Ferriera S."/>
            <person name="Flanigan M."/>
            <person name="Fosler C."/>
            <person name="Glodek A."/>
            <person name="Gu Z."/>
            <person name="Holt R.A."/>
            <person name="Jennings D."/>
            <person name="Kraft C.L."/>
            <person name="Lu F."/>
            <person name="Nguyen T."/>
            <person name="Nusskern D.R."/>
            <person name="Pfannkoch C.M."/>
            <person name="Sitter C."/>
            <person name="Sutton G.G."/>
            <person name="Venter J.C."/>
            <person name="Wang Z."/>
            <person name="Woodage T."/>
            <person name="Zheng X.H."/>
            <person name="Zhong F."/>
        </authorList>
    </citation>
    <scope>NUCLEOTIDE SEQUENCE [LARGE SCALE GENOMIC DNA]</scope>
    <source>
        <strain>BN</strain>
        <strain evidence="2">Sprague-Dawley</strain>
    </source>
</reference>
<dbReference type="Proteomes" id="UP000234681">
    <property type="component" value="Chromosome 2"/>
</dbReference>
<proteinExistence type="predicted"/>